<reference evidence="1" key="2">
    <citation type="submission" date="2020-11" db="EMBL/GenBank/DDBJ databases">
        <authorList>
            <person name="McCartney M.A."/>
            <person name="Auch B."/>
            <person name="Kono T."/>
            <person name="Mallez S."/>
            <person name="Becker A."/>
            <person name="Gohl D.M."/>
            <person name="Silverstein K.A.T."/>
            <person name="Koren S."/>
            <person name="Bechman K.B."/>
            <person name="Herman A."/>
            <person name="Abrahante J.E."/>
            <person name="Garbe J."/>
        </authorList>
    </citation>
    <scope>NUCLEOTIDE SEQUENCE</scope>
    <source>
        <strain evidence="1">Duluth1</strain>
        <tissue evidence="1">Whole animal</tissue>
    </source>
</reference>
<accession>A0A9D4GCG2</accession>
<proteinExistence type="predicted"/>
<dbReference type="EMBL" id="JAIWYP010000006">
    <property type="protein sequence ID" value="KAH3814584.1"/>
    <property type="molecule type" value="Genomic_DNA"/>
</dbReference>
<dbReference type="AlphaFoldDB" id="A0A9D4GCG2"/>
<organism evidence="1 2">
    <name type="scientific">Dreissena polymorpha</name>
    <name type="common">Zebra mussel</name>
    <name type="synonym">Mytilus polymorpha</name>
    <dbReference type="NCBI Taxonomy" id="45954"/>
    <lineage>
        <taxon>Eukaryota</taxon>
        <taxon>Metazoa</taxon>
        <taxon>Spiralia</taxon>
        <taxon>Lophotrochozoa</taxon>
        <taxon>Mollusca</taxon>
        <taxon>Bivalvia</taxon>
        <taxon>Autobranchia</taxon>
        <taxon>Heteroconchia</taxon>
        <taxon>Euheterodonta</taxon>
        <taxon>Imparidentia</taxon>
        <taxon>Neoheterodontei</taxon>
        <taxon>Myida</taxon>
        <taxon>Dreissenoidea</taxon>
        <taxon>Dreissenidae</taxon>
        <taxon>Dreissena</taxon>
    </lineage>
</organism>
<reference evidence="1" key="1">
    <citation type="journal article" date="2019" name="bioRxiv">
        <title>The Genome of the Zebra Mussel, Dreissena polymorpha: A Resource for Invasive Species Research.</title>
        <authorList>
            <person name="McCartney M.A."/>
            <person name="Auch B."/>
            <person name="Kono T."/>
            <person name="Mallez S."/>
            <person name="Zhang Y."/>
            <person name="Obille A."/>
            <person name="Becker A."/>
            <person name="Abrahante J.E."/>
            <person name="Garbe J."/>
            <person name="Badalamenti J.P."/>
            <person name="Herman A."/>
            <person name="Mangelson H."/>
            <person name="Liachko I."/>
            <person name="Sullivan S."/>
            <person name="Sone E.D."/>
            <person name="Koren S."/>
            <person name="Silverstein K.A.T."/>
            <person name="Beckman K.B."/>
            <person name="Gohl D.M."/>
        </authorList>
    </citation>
    <scope>NUCLEOTIDE SEQUENCE</scope>
    <source>
        <strain evidence="1">Duluth1</strain>
        <tissue evidence="1">Whole animal</tissue>
    </source>
</reference>
<dbReference type="Proteomes" id="UP000828390">
    <property type="component" value="Unassembled WGS sequence"/>
</dbReference>
<sequence length="86" mass="9738">MDFWNYIKARKEKNIGTAPLREHEHLITGSKGKAEIVVNQSQSVFTKDDINQPTPQLTKRVNDNILLLHISAACVLKLLDNIKSVK</sequence>
<protein>
    <submittedName>
        <fullName evidence="1">Uncharacterized protein</fullName>
    </submittedName>
</protein>
<evidence type="ECO:0000313" key="2">
    <source>
        <dbReference type="Proteomes" id="UP000828390"/>
    </source>
</evidence>
<keyword evidence="2" id="KW-1185">Reference proteome</keyword>
<comment type="caution">
    <text evidence="1">The sequence shown here is derived from an EMBL/GenBank/DDBJ whole genome shotgun (WGS) entry which is preliminary data.</text>
</comment>
<gene>
    <name evidence="1" type="ORF">DPMN_143088</name>
</gene>
<name>A0A9D4GCG2_DREPO</name>
<evidence type="ECO:0000313" key="1">
    <source>
        <dbReference type="EMBL" id="KAH3814584.1"/>
    </source>
</evidence>